<feature type="region of interest" description="Disordered" evidence="2">
    <location>
        <begin position="313"/>
        <end position="361"/>
    </location>
</feature>
<dbReference type="OrthoDB" id="310228at2759"/>
<organism evidence="3 4">
    <name type="scientific">Paramecium pentaurelia</name>
    <dbReference type="NCBI Taxonomy" id="43138"/>
    <lineage>
        <taxon>Eukaryota</taxon>
        <taxon>Sar</taxon>
        <taxon>Alveolata</taxon>
        <taxon>Ciliophora</taxon>
        <taxon>Intramacronucleata</taxon>
        <taxon>Oligohymenophorea</taxon>
        <taxon>Peniculida</taxon>
        <taxon>Parameciidae</taxon>
        <taxon>Paramecium</taxon>
    </lineage>
</organism>
<proteinExistence type="predicted"/>
<comment type="caution">
    <text evidence="3">The sequence shown here is derived from an EMBL/GenBank/DDBJ whole genome shotgun (WGS) entry which is preliminary data.</text>
</comment>
<reference evidence="3" key="1">
    <citation type="submission" date="2021-01" db="EMBL/GenBank/DDBJ databases">
        <authorList>
            <consortium name="Genoscope - CEA"/>
            <person name="William W."/>
        </authorList>
    </citation>
    <scope>NUCLEOTIDE SEQUENCE</scope>
</reference>
<dbReference type="AlphaFoldDB" id="A0A8S1WHC4"/>
<feature type="coiled-coil region" evidence="1">
    <location>
        <begin position="69"/>
        <end position="133"/>
    </location>
</feature>
<dbReference type="EMBL" id="CAJJDO010000091">
    <property type="protein sequence ID" value="CAD8188371.1"/>
    <property type="molecule type" value="Genomic_DNA"/>
</dbReference>
<evidence type="ECO:0000256" key="1">
    <source>
        <dbReference type="SAM" id="Coils"/>
    </source>
</evidence>
<evidence type="ECO:0000313" key="3">
    <source>
        <dbReference type="EMBL" id="CAD8188371.1"/>
    </source>
</evidence>
<dbReference type="Proteomes" id="UP000689195">
    <property type="component" value="Unassembled WGS sequence"/>
</dbReference>
<keyword evidence="4" id="KW-1185">Reference proteome</keyword>
<sequence>MDQYQNAFQMLGQNMFSKAPPSGYGNGYQPMIQANSNKQKFDQLIQLMQFQEQTVSDYNTRMKGKEDHIYSLEQQSMQLQRELVQKDKQRNEHNQINYKNYQPTFNVQNTLPIESLQTDLQSVQNQNQNNLLQAVDNPEVQPQQIQRRTSIQSNQNQTRPQSYAIQGNQKLLNMQKQMEEQNQYIQQLSALVSKKKPVIDSDKDDSLTQLLNERDDLQKQQILNEIKQLKQRVDEFDHSRQQMIPQQFQQQGFMPQQQLMQQQGMMQFQNPYGMYPQMYPQNIQQQQQLQQQNDELDDNEMNNEILMKLIDQQNRQKKRGSRNRQNSHDYNHRDQRKDRRNTQKRKQQQDDDDQNNDGDSN</sequence>
<feature type="compositionally biased region" description="Acidic residues" evidence="2">
    <location>
        <begin position="350"/>
        <end position="361"/>
    </location>
</feature>
<feature type="coiled-coil region" evidence="1">
    <location>
        <begin position="282"/>
        <end position="309"/>
    </location>
</feature>
<keyword evidence="1" id="KW-0175">Coiled coil</keyword>
<feature type="compositionally biased region" description="Basic and acidic residues" evidence="2">
    <location>
        <begin position="326"/>
        <end position="341"/>
    </location>
</feature>
<protein>
    <submittedName>
        <fullName evidence="3">Uncharacterized protein</fullName>
    </submittedName>
</protein>
<name>A0A8S1WHC4_9CILI</name>
<accession>A0A8S1WHC4</accession>
<gene>
    <name evidence="3" type="ORF">PPENT_87.1.T0910106</name>
</gene>
<evidence type="ECO:0000313" key="4">
    <source>
        <dbReference type="Proteomes" id="UP000689195"/>
    </source>
</evidence>
<evidence type="ECO:0000256" key="2">
    <source>
        <dbReference type="SAM" id="MobiDB-lite"/>
    </source>
</evidence>
<feature type="coiled-coil region" evidence="1">
    <location>
        <begin position="171"/>
        <end position="239"/>
    </location>
</feature>